<dbReference type="STRING" id="4615.A0A199VAC5"/>
<proteinExistence type="predicted"/>
<name>A0A199VAC5_ANACO</name>
<evidence type="ECO:0000313" key="1">
    <source>
        <dbReference type="EMBL" id="OAY73831.1"/>
    </source>
</evidence>
<dbReference type="Proteomes" id="UP000092600">
    <property type="component" value="Unassembled WGS sequence"/>
</dbReference>
<reference evidence="1 2" key="1">
    <citation type="journal article" date="2016" name="DNA Res.">
        <title>The draft genome of MD-2 pineapple using hybrid error correction of long reads.</title>
        <authorList>
            <person name="Redwan R.M."/>
            <person name="Saidin A."/>
            <person name="Kumar S.V."/>
        </authorList>
    </citation>
    <scope>NUCLEOTIDE SEQUENCE [LARGE SCALE GENOMIC DNA]</scope>
    <source>
        <strain evidence="2">cv. MD2</strain>
        <tissue evidence="1">Leaf</tissue>
    </source>
</reference>
<accession>A0A199VAC5</accession>
<dbReference type="PANTHER" id="PTHR37244">
    <property type="entry name" value="NADP-SPECIFIC GLUTAMATE DEHYDROGENASE"/>
    <property type="match status" value="1"/>
</dbReference>
<evidence type="ECO:0000313" key="2">
    <source>
        <dbReference type="Proteomes" id="UP000092600"/>
    </source>
</evidence>
<protein>
    <submittedName>
        <fullName evidence="1">Uncharacterized protein</fullName>
    </submittedName>
</protein>
<sequence length="232" mass="25141">MCPSTTTNGDYYRLNIRGFFLRLSYADARRPLPETLTLLYSPSIDGRPAPKPALATLRRVRSAGPGAVFASAERLSTGDGARFEAYAGKVKVADGVFRRDGGARWRLEWRSPAAAEVWAVEESGAAKRERRRRRGLGLGLGLGFRSKLEEIPEEESDGCDCCGGGGEEKEGGDWEVVVGSGSDGGDEAAVVETVRWAVDVGIWVACLGIGLLVSRAPLWRWKKLILAAKPKF</sequence>
<comment type="caution">
    <text evidence="1">The sequence shown here is derived from an EMBL/GenBank/DDBJ whole genome shotgun (WGS) entry which is preliminary data.</text>
</comment>
<dbReference type="EMBL" id="LSRQ01002577">
    <property type="protein sequence ID" value="OAY73831.1"/>
    <property type="molecule type" value="Genomic_DNA"/>
</dbReference>
<organism evidence="1 2">
    <name type="scientific">Ananas comosus</name>
    <name type="common">Pineapple</name>
    <name type="synonym">Ananas ananas</name>
    <dbReference type="NCBI Taxonomy" id="4615"/>
    <lineage>
        <taxon>Eukaryota</taxon>
        <taxon>Viridiplantae</taxon>
        <taxon>Streptophyta</taxon>
        <taxon>Embryophyta</taxon>
        <taxon>Tracheophyta</taxon>
        <taxon>Spermatophyta</taxon>
        <taxon>Magnoliopsida</taxon>
        <taxon>Liliopsida</taxon>
        <taxon>Poales</taxon>
        <taxon>Bromeliaceae</taxon>
        <taxon>Bromelioideae</taxon>
        <taxon>Ananas</taxon>
    </lineage>
</organism>
<gene>
    <name evidence="1" type="ORF">ACMD2_13266</name>
</gene>
<dbReference type="PANTHER" id="PTHR37244:SF1">
    <property type="entry name" value="NADP-SPECIFIC GLUTAMATE DEHYDROGENASE"/>
    <property type="match status" value="1"/>
</dbReference>
<dbReference type="AlphaFoldDB" id="A0A199VAC5"/>